<dbReference type="AlphaFoldDB" id="A0AA39TN82"/>
<protein>
    <submittedName>
        <fullName evidence="1">Uncharacterized protein</fullName>
    </submittedName>
</protein>
<gene>
    <name evidence="1" type="ORF">IW261DRAFT_1598643</name>
</gene>
<name>A0AA39TN82_9AGAR</name>
<evidence type="ECO:0000313" key="2">
    <source>
        <dbReference type="Proteomes" id="UP001175227"/>
    </source>
</evidence>
<sequence length="330" mass="37072">MSFGRESSSGDALSNMCPKSPVVLSQVKTPADSRRRRPQNHQVLTDAVTLLRERCKSRAEDMVTVGVLILVPKDDLEIGYELLGCYTPNCCILQSTVRMSRWTVVQSTHHGLRVNSLTGVPPGDVIELKTPWGYSSITSTKRRVNDGFKDWAREEKEMRINPVLAERANERQNNCSQWGKRDGIEFVLDGYLQFKRITGMPIHSALSTQHSALRTFASEEKELLSIPDGLLCNWIGQLAPKRTDRRELRLGGRRAGFASITRAWLHSVWKLEANGHSPLQAQVTLRRVPMLFGGNLATLHATRDSPSERGLVNNESPATHRFQLCFKMGL</sequence>
<dbReference type="EMBL" id="JAUEPR010000096">
    <property type="protein sequence ID" value="KAK0464847.1"/>
    <property type="molecule type" value="Genomic_DNA"/>
</dbReference>
<proteinExistence type="predicted"/>
<dbReference type="Proteomes" id="UP001175227">
    <property type="component" value="Unassembled WGS sequence"/>
</dbReference>
<evidence type="ECO:0000313" key="1">
    <source>
        <dbReference type="EMBL" id="KAK0464847.1"/>
    </source>
</evidence>
<comment type="caution">
    <text evidence="1">The sequence shown here is derived from an EMBL/GenBank/DDBJ whole genome shotgun (WGS) entry which is preliminary data.</text>
</comment>
<accession>A0AA39TN82</accession>
<organism evidence="1 2">
    <name type="scientific">Armillaria novae-zelandiae</name>
    <dbReference type="NCBI Taxonomy" id="153914"/>
    <lineage>
        <taxon>Eukaryota</taxon>
        <taxon>Fungi</taxon>
        <taxon>Dikarya</taxon>
        <taxon>Basidiomycota</taxon>
        <taxon>Agaricomycotina</taxon>
        <taxon>Agaricomycetes</taxon>
        <taxon>Agaricomycetidae</taxon>
        <taxon>Agaricales</taxon>
        <taxon>Marasmiineae</taxon>
        <taxon>Physalacriaceae</taxon>
        <taxon>Armillaria</taxon>
    </lineage>
</organism>
<keyword evidence="2" id="KW-1185">Reference proteome</keyword>
<reference evidence="1" key="1">
    <citation type="submission" date="2023-06" db="EMBL/GenBank/DDBJ databases">
        <authorList>
            <consortium name="Lawrence Berkeley National Laboratory"/>
            <person name="Ahrendt S."/>
            <person name="Sahu N."/>
            <person name="Indic B."/>
            <person name="Wong-Bajracharya J."/>
            <person name="Merenyi Z."/>
            <person name="Ke H.-M."/>
            <person name="Monk M."/>
            <person name="Kocsube S."/>
            <person name="Drula E."/>
            <person name="Lipzen A."/>
            <person name="Balint B."/>
            <person name="Henrissat B."/>
            <person name="Andreopoulos B."/>
            <person name="Martin F.M."/>
            <person name="Harder C.B."/>
            <person name="Rigling D."/>
            <person name="Ford K.L."/>
            <person name="Foster G.D."/>
            <person name="Pangilinan J."/>
            <person name="Papanicolaou A."/>
            <person name="Barry K."/>
            <person name="LaButti K."/>
            <person name="Viragh M."/>
            <person name="Koriabine M."/>
            <person name="Yan M."/>
            <person name="Riley R."/>
            <person name="Champramary S."/>
            <person name="Plett K.L."/>
            <person name="Tsai I.J."/>
            <person name="Slot J."/>
            <person name="Sipos G."/>
            <person name="Plett J."/>
            <person name="Nagy L.G."/>
            <person name="Grigoriev I.V."/>
        </authorList>
    </citation>
    <scope>NUCLEOTIDE SEQUENCE</scope>
    <source>
        <strain evidence="1">ICMP 16352</strain>
    </source>
</reference>